<feature type="transmembrane region" description="Helical" evidence="1">
    <location>
        <begin position="33"/>
        <end position="52"/>
    </location>
</feature>
<keyword evidence="3" id="KW-1185">Reference proteome</keyword>
<evidence type="ECO:0008006" key="4">
    <source>
        <dbReference type="Google" id="ProtNLM"/>
    </source>
</evidence>
<dbReference type="Proteomes" id="UP000540128">
    <property type="component" value="Unassembled WGS sequence"/>
</dbReference>
<keyword evidence="1" id="KW-0812">Transmembrane</keyword>
<protein>
    <recommendedName>
        <fullName evidence="4">Integral membrane protein</fullName>
    </recommendedName>
</protein>
<reference evidence="2 3" key="1">
    <citation type="submission" date="2020-03" db="EMBL/GenBank/DDBJ databases">
        <title>Complete genome sequence of sixteen Streptomyces strains facilitates identification of candidate genes involved in plant growth-promotion in grain legumes and cereals.</title>
        <authorList>
            <person name="Gopalakrishnan S."/>
            <person name="Thakur V."/>
            <person name="Saxena R."/>
            <person name="Vadlamudi S."/>
            <person name="Purohit S."/>
            <person name="Kumar V."/>
            <person name="Rathore A."/>
            <person name="Chitikineni A."/>
            <person name="Varshney R.K."/>
        </authorList>
    </citation>
    <scope>NUCLEOTIDE SEQUENCE [LARGE SCALE GENOMIC DNA]</scope>
    <source>
        <strain evidence="2 3">KAI-180</strain>
    </source>
</reference>
<evidence type="ECO:0000313" key="3">
    <source>
        <dbReference type="Proteomes" id="UP000540128"/>
    </source>
</evidence>
<dbReference type="AlphaFoldDB" id="A0A7Y6F2E2"/>
<keyword evidence="1" id="KW-0472">Membrane</keyword>
<sequence>MHGSTKTMGGLTVGTLVLATAYSVALESNGWVWFGWVVLAMATVSMVATSHGV</sequence>
<organism evidence="2 3">
    <name type="scientific">Streptomyces odorifer</name>
    <dbReference type="NCBI Taxonomy" id="53450"/>
    <lineage>
        <taxon>Bacteria</taxon>
        <taxon>Bacillati</taxon>
        <taxon>Actinomycetota</taxon>
        <taxon>Actinomycetes</taxon>
        <taxon>Kitasatosporales</taxon>
        <taxon>Streptomycetaceae</taxon>
        <taxon>Streptomyces</taxon>
        <taxon>Streptomyces albidoflavus group</taxon>
    </lineage>
</organism>
<accession>A0A7Y6F2E2</accession>
<evidence type="ECO:0000256" key="1">
    <source>
        <dbReference type="SAM" id="Phobius"/>
    </source>
</evidence>
<comment type="caution">
    <text evidence="2">The sequence shown here is derived from an EMBL/GenBank/DDBJ whole genome shotgun (WGS) entry which is preliminary data.</text>
</comment>
<evidence type="ECO:0000313" key="2">
    <source>
        <dbReference type="EMBL" id="NUV29369.1"/>
    </source>
</evidence>
<dbReference type="RefSeq" id="WP_030695299.1">
    <property type="nucleotide sequence ID" value="NZ_JAANNT010000009.1"/>
</dbReference>
<dbReference type="EMBL" id="JAANNT010000009">
    <property type="protein sequence ID" value="NUV29369.1"/>
    <property type="molecule type" value="Genomic_DNA"/>
</dbReference>
<keyword evidence="1" id="KW-1133">Transmembrane helix</keyword>
<gene>
    <name evidence="2" type="ORF">G6W59_13730</name>
</gene>
<proteinExistence type="predicted"/>
<name>A0A7Y6F2E2_9ACTN</name>